<name>A0A0W0H516_PSEVI</name>
<dbReference type="GO" id="GO:0008483">
    <property type="term" value="F:transaminase activity"/>
    <property type="evidence" value="ECO:0007669"/>
    <property type="project" value="InterPro"/>
</dbReference>
<sequence length="487" mass="51475">MSKVIYKNLNTSPILATGGAGVWLEDATGKRYLDTCGGVAVSSLGHGHPRIAAAFEREAKKLAWAHAGSFTTQAAEQLAESLVAASGGLARAQFLSGGSEVMELAMKIAYQYQCERGLPDKSVFISRRQSYHGSTLGTLSISGNPQRQSVFGPLLPKAEFVSPCYAYRDQRHDESEEQYATRLAEELDQKIRSLGSENVAAFFAETVVGSTNGAVPPVQGYFRKIKAVCERHDVLLVLDEVMAGMGRTGQLFAYADDGIVPDMVAVGKGLAAGYMPISALLISEQVMVAVGKGLAAGYMPISALLISEQVHAVMAGGSGVLGNGQTHVNHPLACAIALEVGSGVLGNGQTHVNHPLACAIALEVQQVIAEENLLAQVRQRGEQLRNWLTESLSDLDIVGDVRGRGLFVGVEFVESRSSKAPFSGGGAYAAALKKEALQHGLLIYPGSGTVQGAEGNHVLFAPPFITSESELAQMVERFGAVVRAVAH</sequence>
<dbReference type="InterPro" id="IPR049704">
    <property type="entry name" value="Aminotrans_3_PPA_site"/>
</dbReference>
<protein>
    <recommendedName>
        <fullName evidence="7">Aminotransferase</fullName>
    </recommendedName>
</protein>
<comment type="cofactor">
    <cofactor evidence="1">
        <name>pyridoxal 5'-phosphate</name>
        <dbReference type="ChEBI" id="CHEBI:597326"/>
    </cofactor>
</comment>
<evidence type="ECO:0000313" key="6">
    <source>
        <dbReference type="Proteomes" id="UP000053048"/>
    </source>
</evidence>
<dbReference type="PANTHER" id="PTHR43094:SF1">
    <property type="entry name" value="AMINOTRANSFERASE CLASS-III"/>
    <property type="match status" value="1"/>
</dbReference>
<dbReference type="Pfam" id="PF00202">
    <property type="entry name" value="Aminotran_3"/>
    <property type="match status" value="2"/>
</dbReference>
<dbReference type="PROSITE" id="PS00600">
    <property type="entry name" value="AA_TRANSFER_CLASS_3"/>
    <property type="match status" value="1"/>
</dbReference>
<dbReference type="GO" id="GO:0030170">
    <property type="term" value="F:pyridoxal phosphate binding"/>
    <property type="evidence" value="ECO:0007669"/>
    <property type="project" value="InterPro"/>
</dbReference>
<reference evidence="5 6" key="1">
    <citation type="submission" date="2015-09" db="EMBL/GenBank/DDBJ databases">
        <title>Genome sequence of ICMP 13104.</title>
        <authorList>
            <person name="Visnovsky S."/>
            <person name="Lu A."/>
            <person name="Panda P."/>
            <person name="Pitman A."/>
        </authorList>
    </citation>
    <scope>NUCLEOTIDE SEQUENCE [LARGE SCALE GENOMIC DNA]</scope>
    <source>
        <strain evidence="5 6">ICMP 13104</strain>
    </source>
</reference>
<dbReference type="InterPro" id="IPR015424">
    <property type="entry name" value="PyrdxlP-dep_Trfase"/>
</dbReference>
<organism evidence="5 6">
    <name type="scientific">Pseudomonas viridiflava ICMP 13104</name>
    <dbReference type="NCBI Taxonomy" id="1198305"/>
    <lineage>
        <taxon>Bacteria</taxon>
        <taxon>Pseudomonadati</taxon>
        <taxon>Pseudomonadota</taxon>
        <taxon>Gammaproteobacteria</taxon>
        <taxon>Pseudomonadales</taxon>
        <taxon>Pseudomonadaceae</taxon>
        <taxon>Pseudomonas</taxon>
    </lineage>
</organism>
<evidence type="ECO:0000256" key="3">
    <source>
        <dbReference type="ARBA" id="ARBA00022898"/>
    </source>
</evidence>
<dbReference type="Gene3D" id="3.90.1150.10">
    <property type="entry name" value="Aspartate Aminotransferase, domain 1"/>
    <property type="match status" value="2"/>
</dbReference>
<comment type="similarity">
    <text evidence="2 4">Belongs to the class-III pyridoxal-phosphate-dependent aminotransferase family.</text>
</comment>
<dbReference type="CDD" id="cd00610">
    <property type="entry name" value="OAT_like"/>
    <property type="match status" value="1"/>
</dbReference>
<dbReference type="InterPro" id="IPR005814">
    <property type="entry name" value="Aminotrans_3"/>
</dbReference>
<gene>
    <name evidence="5" type="ORF">AO067_13950</name>
</gene>
<comment type="caution">
    <text evidence="5">The sequence shown here is derived from an EMBL/GenBank/DDBJ whole genome shotgun (WGS) entry which is preliminary data.</text>
</comment>
<keyword evidence="3 4" id="KW-0663">Pyridoxal phosphate</keyword>
<dbReference type="InterPro" id="IPR015422">
    <property type="entry name" value="PyrdxlP-dep_Trfase_small"/>
</dbReference>
<dbReference type="InterPro" id="IPR015421">
    <property type="entry name" value="PyrdxlP-dep_Trfase_major"/>
</dbReference>
<evidence type="ECO:0000256" key="2">
    <source>
        <dbReference type="ARBA" id="ARBA00008954"/>
    </source>
</evidence>
<dbReference type="PANTHER" id="PTHR43094">
    <property type="entry name" value="AMINOTRANSFERASE"/>
    <property type="match status" value="1"/>
</dbReference>
<evidence type="ECO:0008006" key="7">
    <source>
        <dbReference type="Google" id="ProtNLM"/>
    </source>
</evidence>
<evidence type="ECO:0000256" key="1">
    <source>
        <dbReference type="ARBA" id="ARBA00001933"/>
    </source>
</evidence>
<accession>A0A0W0H516</accession>
<dbReference type="SUPFAM" id="SSF53383">
    <property type="entry name" value="PLP-dependent transferases"/>
    <property type="match status" value="2"/>
</dbReference>
<dbReference type="Proteomes" id="UP000053048">
    <property type="component" value="Unassembled WGS sequence"/>
</dbReference>
<evidence type="ECO:0000313" key="5">
    <source>
        <dbReference type="EMBL" id="KTB55884.1"/>
    </source>
</evidence>
<proteinExistence type="inferred from homology"/>
<keyword evidence="6" id="KW-1185">Reference proteome</keyword>
<dbReference type="Gene3D" id="3.40.640.10">
    <property type="entry name" value="Type I PLP-dependent aspartate aminotransferase-like (Major domain)"/>
    <property type="match status" value="2"/>
</dbReference>
<evidence type="ECO:0000256" key="4">
    <source>
        <dbReference type="RuleBase" id="RU003560"/>
    </source>
</evidence>
<dbReference type="EMBL" id="LKEJ01000179">
    <property type="protein sequence ID" value="KTB55884.1"/>
    <property type="molecule type" value="Genomic_DNA"/>
</dbReference>
<dbReference type="PIRSF" id="PIRSF000521">
    <property type="entry name" value="Transaminase_4ab_Lys_Orn"/>
    <property type="match status" value="1"/>
</dbReference>
<dbReference type="AlphaFoldDB" id="A0A0W0H516"/>